<dbReference type="InterPro" id="IPR035897">
    <property type="entry name" value="Toll_tir_struct_dom_sf"/>
</dbReference>
<accession>A0A8S3CWW6</accession>
<dbReference type="Gene3D" id="3.40.50.10140">
    <property type="entry name" value="Toll/interleukin-1 receptor homology (TIR) domain"/>
    <property type="match status" value="1"/>
</dbReference>
<dbReference type="AlphaFoldDB" id="A0A8S3CWW6"/>
<name>A0A8S3CWW6_9BILA</name>
<gene>
    <name evidence="1" type="ORF">GIL414_LOCUS53318</name>
    <name evidence="2" type="ORF">GIL414_LOCUS54234</name>
</gene>
<dbReference type="Proteomes" id="UP000681720">
    <property type="component" value="Unassembled WGS sequence"/>
</dbReference>
<dbReference type="EMBL" id="CAJOBJ010184664">
    <property type="protein sequence ID" value="CAF4931214.1"/>
    <property type="molecule type" value="Genomic_DNA"/>
</dbReference>
<dbReference type="EMBL" id="CAJOBJ010189771">
    <property type="protein sequence ID" value="CAF4949326.1"/>
    <property type="molecule type" value="Genomic_DNA"/>
</dbReference>
<comment type="caution">
    <text evidence="2">The sequence shown here is derived from an EMBL/GenBank/DDBJ whole genome shotgun (WGS) entry which is preliminary data.</text>
</comment>
<protein>
    <submittedName>
        <fullName evidence="2">Uncharacterized protein</fullName>
    </submittedName>
</protein>
<sequence length="50" mass="6371">MLDEYGFSKRREVDCMISYQWDNHKFVRQIYEDMTMREIRVWFDIWGSMQ</sequence>
<organism evidence="2 3">
    <name type="scientific">Rotaria magnacalcarata</name>
    <dbReference type="NCBI Taxonomy" id="392030"/>
    <lineage>
        <taxon>Eukaryota</taxon>
        <taxon>Metazoa</taxon>
        <taxon>Spiralia</taxon>
        <taxon>Gnathifera</taxon>
        <taxon>Rotifera</taxon>
        <taxon>Eurotatoria</taxon>
        <taxon>Bdelloidea</taxon>
        <taxon>Philodinida</taxon>
        <taxon>Philodinidae</taxon>
        <taxon>Rotaria</taxon>
    </lineage>
</organism>
<evidence type="ECO:0000313" key="3">
    <source>
        <dbReference type="Proteomes" id="UP000681720"/>
    </source>
</evidence>
<evidence type="ECO:0000313" key="1">
    <source>
        <dbReference type="EMBL" id="CAF4931214.1"/>
    </source>
</evidence>
<reference evidence="2" key="1">
    <citation type="submission" date="2021-02" db="EMBL/GenBank/DDBJ databases">
        <authorList>
            <person name="Nowell W R."/>
        </authorList>
    </citation>
    <scope>NUCLEOTIDE SEQUENCE</scope>
</reference>
<evidence type="ECO:0000313" key="2">
    <source>
        <dbReference type="EMBL" id="CAF4949326.1"/>
    </source>
</evidence>
<proteinExistence type="predicted"/>
<feature type="non-terminal residue" evidence="2">
    <location>
        <position position="1"/>
    </location>
</feature>